<evidence type="ECO:0000313" key="2">
    <source>
        <dbReference type="EMBL" id="OIV94018.1"/>
    </source>
</evidence>
<keyword evidence="3" id="KW-1185">Reference proteome</keyword>
<dbReference type="Proteomes" id="UP000188354">
    <property type="component" value="Chromosome LG17"/>
</dbReference>
<reference evidence="2 3" key="1">
    <citation type="journal article" date="2017" name="Plant Biotechnol. J.">
        <title>A comprehensive draft genome sequence for lupin (Lupinus angustifolius), an emerging health food: insights into plant-microbe interactions and legume evolution.</title>
        <authorList>
            <person name="Hane J.K."/>
            <person name="Ming Y."/>
            <person name="Kamphuis L.G."/>
            <person name="Nelson M.N."/>
            <person name="Garg G."/>
            <person name="Atkins C.A."/>
            <person name="Bayer P.E."/>
            <person name="Bravo A."/>
            <person name="Bringans S."/>
            <person name="Cannon S."/>
            <person name="Edwards D."/>
            <person name="Foley R."/>
            <person name="Gao L.L."/>
            <person name="Harrison M.J."/>
            <person name="Huang W."/>
            <person name="Hurgobin B."/>
            <person name="Li S."/>
            <person name="Liu C.W."/>
            <person name="McGrath A."/>
            <person name="Morahan G."/>
            <person name="Murray J."/>
            <person name="Weller J."/>
            <person name="Jian J."/>
            <person name="Singh K.B."/>
        </authorList>
    </citation>
    <scope>NUCLEOTIDE SEQUENCE [LARGE SCALE GENOMIC DNA]</scope>
    <source>
        <strain evidence="3">cv. Tanjil</strain>
        <tissue evidence="2">Whole plant</tissue>
    </source>
</reference>
<evidence type="ECO:0000256" key="1">
    <source>
        <dbReference type="SAM" id="MobiDB-lite"/>
    </source>
</evidence>
<proteinExistence type="predicted"/>
<evidence type="ECO:0000313" key="3">
    <source>
        <dbReference type="Proteomes" id="UP000188354"/>
    </source>
</evidence>
<protein>
    <submittedName>
        <fullName evidence="2">Uncharacterized protein</fullName>
    </submittedName>
</protein>
<organism evidence="2 3">
    <name type="scientific">Lupinus angustifolius</name>
    <name type="common">Narrow-leaved blue lupine</name>
    <dbReference type="NCBI Taxonomy" id="3871"/>
    <lineage>
        <taxon>Eukaryota</taxon>
        <taxon>Viridiplantae</taxon>
        <taxon>Streptophyta</taxon>
        <taxon>Embryophyta</taxon>
        <taxon>Tracheophyta</taxon>
        <taxon>Spermatophyta</taxon>
        <taxon>Magnoliopsida</taxon>
        <taxon>eudicotyledons</taxon>
        <taxon>Gunneridae</taxon>
        <taxon>Pentapetalae</taxon>
        <taxon>rosids</taxon>
        <taxon>fabids</taxon>
        <taxon>Fabales</taxon>
        <taxon>Fabaceae</taxon>
        <taxon>Papilionoideae</taxon>
        <taxon>50 kb inversion clade</taxon>
        <taxon>genistoids sensu lato</taxon>
        <taxon>core genistoids</taxon>
        <taxon>Genisteae</taxon>
        <taxon>Lupinus</taxon>
    </lineage>
</organism>
<gene>
    <name evidence="2" type="ORF">TanjilG_25014</name>
</gene>
<dbReference type="EMBL" id="CM007377">
    <property type="protein sequence ID" value="OIV94018.1"/>
    <property type="molecule type" value="Genomic_DNA"/>
</dbReference>
<sequence>MLVDDICASAIRAWRVVTLQPQINSIATKDTEAMSDEGQVFLPPGKPQDQNHHLE</sequence>
<name>A0A1J7H0V5_LUPAN</name>
<feature type="region of interest" description="Disordered" evidence="1">
    <location>
        <begin position="34"/>
        <end position="55"/>
    </location>
</feature>
<dbReference type="AlphaFoldDB" id="A0A1J7H0V5"/>
<dbReference type="Gramene" id="OIV94018">
    <property type="protein sequence ID" value="OIV94018"/>
    <property type="gene ID" value="TanjilG_25014"/>
</dbReference>
<accession>A0A1J7H0V5</accession>